<comment type="subcellular location">
    <subcellularLocation>
        <location evidence="2">Cytoplasm</location>
    </subcellularLocation>
</comment>
<dbReference type="Gene3D" id="3.10.20.90">
    <property type="entry name" value="Phosphatidylinositol 3-kinase Catalytic Subunit, Chain A, domain 1"/>
    <property type="match status" value="2"/>
</dbReference>
<keyword evidence="11 15" id="KW-0175">Coiled coil</keyword>
<evidence type="ECO:0000256" key="1">
    <source>
        <dbReference type="ARBA" id="ARBA00001946"/>
    </source>
</evidence>
<dbReference type="Proteomes" id="UP001231518">
    <property type="component" value="Chromosome 27"/>
</dbReference>
<dbReference type="GO" id="GO:0004674">
    <property type="term" value="F:protein serine/threonine kinase activity"/>
    <property type="evidence" value="ECO:0007669"/>
    <property type="project" value="UniProtKB-KW"/>
</dbReference>
<evidence type="ECO:0000256" key="2">
    <source>
        <dbReference type="ARBA" id="ARBA00004496"/>
    </source>
</evidence>
<organism evidence="18 19">
    <name type="scientific">Mythimna separata</name>
    <name type="common">Oriental armyworm</name>
    <name type="synonym">Pseudaletia separata</name>
    <dbReference type="NCBI Taxonomy" id="271217"/>
    <lineage>
        <taxon>Eukaryota</taxon>
        <taxon>Metazoa</taxon>
        <taxon>Ecdysozoa</taxon>
        <taxon>Arthropoda</taxon>
        <taxon>Hexapoda</taxon>
        <taxon>Insecta</taxon>
        <taxon>Pterygota</taxon>
        <taxon>Neoptera</taxon>
        <taxon>Endopterygota</taxon>
        <taxon>Lepidoptera</taxon>
        <taxon>Glossata</taxon>
        <taxon>Ditrysia</taxon>
        <taxon>Noctuoidea</taxon>
        <taxon>Noctuidae</taxon>
        <taxon>Noctuinae</taxon>
        <taxon>Hadenini</taxon>
        <taxon>Mythimna</taxon>
    </lineage>
</organism>
<evidence type="ECO:0000256" key="10">
    <source>
        <dbReference type="ARBA" id="ARBA00022840"/>
    </source>
</evidence>
<evidence type="ECO:0000256" key="13">
    <source>
        <dbReference type="ARBA" id="ARBA00048679"/>
    </source>
</evidence>
<keyword evidence="9" id="KW-0418">Kinase</keyword>
<name>A0AAD7Y7B3_MYTSE</name>
<evidence type="ECO:0000256" key="12">
    <source>
        <dbReference type="ARBA" id="ARBA00047899"/>
    </source>
</evidence>
<proteinExistence type="inferred from homology"/>
<keyword evidence="19" id="KW-1185">Reference proteome</keyword>
<dbReference type="SMART" id="SM00220">
    <property type="entry name" value="S_TKc"/>
    <property type="match status" value="1"/>
</dbReference>
<dbReference type="GO" id="GO:0140693">
    <property type="term" value="F:molecular condensate scaffold activity"/>
    <property type="evidence" value="ECO:0007669"/>
    <property type="project" value="UniProtKB-ARBA"/>
</dbReference>
<keyword evidence="5" id="KW-0963">Cytoplasm</keyword>
<dbReference type="GO" id="GO:0006884">
    <property type="term" value="P:cell volume homeostasis"/>
    <property type="evidence" value="ECO:0007669"/>
    <property type="project" value="UniProtKB-ARBA"/>
</dbReference>
<feature type="region of interest" description="Disordered" evidence="16">
    <location>
        <begin position="2402"/>
        <end position="2442"/>
    </location>
</feature>
<evidence type="ECO:0000313" key="19">
    <source>
        <dbReference type="Proteomes" id="UP001231518"/>
    </source>
</evidence>
<feature type="coiled-coil region" evidence="15">
    <location>
        <begin position="810"/>
        <end position="837"/>
    </location>
</feature>
<dbReference type="Gene3D" id="1.10.510.10">
    <property type="entry name" value="Transferase(Phosphotransferase) domain 1"/>
    <property type="match status" value="1"/>
</dbReference>
<feature type="compositionally biased region" description="Low complexity" evidence="16">
    <location>
        <begin position="740"/>
        <end position="771"/>
    </location>
</feature>
<dbReference type="Pfam" id="PF24889">
    <property type="entry name" value="CCTL2_WNK"/>
    <property type="match status" value="5"/>
</dbReference>
<keyword evidence="7" id="KW-0808">Transferase</keyword>
<dbReference type="InterPro" id="IPR024678">
    <property type="entry name" value="Kinase_OSR1/WNK_CCT"/>
</dbReference>
<feature type="region of interest" description="Disordered" evidence="16">
    <location>
        <begin position="1917"/>
        <end position="2000"/>
    </location>
</feature>
<feature type="region of interest" description="Disordered" evidence="16">
    <location>
        <begin position="729"/>
        <end position="771"/>
    </location>
</feature>
<feature type="domain" description="Protein kinase" evidence="17">
    <location>
        <begin position="123"/>
        <end position="381"/>
    </location>
</feature>
<comment type="cofactor">
    <cofactor evidence="1">
        <name>Mg(2+)</name>
        <dbReference type="ChEBI" id="CHEBI:18420"/>
    </cofactor>
</comment>
<dbReference type="CDD" id="cd00298">
    <property type="entry name" value="ACD_sHsps_p23-like"/>
    <property type="match status" value="6"/>
</dbReference>
<protein>
    <recommendedName>
        <fullName evidence="3">non-specific serine/threonine protein kinase</fullName>
        <ecNumber evidence="3">2.7.11.1</ecNumber>
    </recommendedName>
</protein>
<evidence type="ECO:0000256" key="6">
    <source>
        <dbReference type="ARBA" id="ARBA00022527"/>
    </source>
</evidence>
<feature type="region of interest" description="Disordered" evidence="16">
    <location>
        <begin position="62"/>
        <end position="89"/>
    </location>
</feature>
<dbReference type="FunFam" id="3.30.200.20:FF:001054">
    <property type="entry name" value="Serine/threonine-protein kinase WNK1"/>
    <property type="match status" value="1"/>
</dbReference>
<evidence type="ECO:0000259" key="17">
    <source>
        <dbReference type="PROSITE" id="PS50011"/>
    </source>
</evidence>
<dbReference type="PANTHER" id="PTHR13902">
    <property type="entry name" value="SERINE/THREONINE-PROTEIN KINASE WNK WITH NO LYSINE -RELATED"/>
    <property type="match status" value="1"/>
</dbReference>
<feature type="compositionally biased region" description="Polar residues" evidence="16">
    <location>
        <begin position="2402"/>
        <end position="2414"/>
    </location>
</feature>
<dbReference type="GO" id="GO:0071474">
    <property type="term" value="P:cellular hyperosmotic response"/>
    <property type="evidence" value="ECO:0007669"/>
    <property type="project" value="UniProtKB-ARBA"/>
</dbReference>
<comment type="catalytic activity">
    <reaction evidence="13">
        <text>L-seryl-[protein] + ATP = O-phospho-L-seryl-[protein] + ADP + H(+)</text>
        <dbReference type="Rhea" id="RHEA:17989"/>
        <dbReference type="Rhea" id="RHEA-COMP:9863"/>
        <dbReference type="Rhea" id="RHEA-COMP:11604"/>
        <dbReference type="ChEBI" id="CHEBI:15378"/>
        <dbReference type="ChEBI" id="CHEBI:29999"/>
        <dbReference type="ChEBI" id="CHEBI:30616"/>
        <dbReference type="ChEBI" id="CHEBI:83421"/>
        <dbReference type="ChEBI" id="CHEBI:456216"/>
        <dbReference type="EC" id="2.7.11.1"/>
    </reaction>
</comment>
<dbReference type="InterPro" id="IPR011009">
    <property type="entry name" value="Kinase-like_dom_sf"/>
</dbReference>
<evidence type="ECO:0000256" key="3">
    <source>
        <dbReference type="ARBA" id="ARBA00012513"/>
    </source>
</evidence>
<feature type="compositionally biased region" description="Basic and acidic residues" evidence="16">
    <location>
        <begin position="1974"/>
        <end position="1996"/>
    </location>
</feature>
<feature type="region of interest" description="Disordered" evidence="16">
    <location>
        <begin position="1204"/>
        <end position="1229"/>
    </location>
</feature>
<feature type="compositionally biased region" description="Basic and acidic residues" evidence="16">
    <location>
        <begin position="1844"/>
        <end position="1860"/>
    </location>
</feature>
<evidence type="ECO:0000256" key="14">
    <source>
        <dbReference type="ARBA" id="ARBA00061662"/>
    </source>
</evidence>
<dbReference type="EC" id="2.7.11.1" evidence="3"/>
<dbReference type="PROSITE" id="PS00108">
    <property type="entry name" value="PROTEIN_KINASE_ST"/>
    <property type="match status" value="1"/>
</dbReference>
<dbReference type="InterPro" id="IPR000719">
    <property type="entry name" value="Prot_kinase_dom"/>
</dbReference>
<evidence type="ECO:0000256" key="9">
    <source>
        <dbReference type="ARBA" id="ARBA00022777"/>
    </source>
</evidence>
<comment type="similarity">
    <text evidence="14">Belongs to the protein kinase superfamily. Ser/Thr protein kinase family. WNK subfamily.</text>
</comment>
<dbReference type="SUPFAM" id="SSF56112">
    <property type="entry name" value="Protein kinase-like (PK-like)"/>
    <property type="match status" value="1"/>
</dbReference>
<feature type="coiled-coil region" evidence="15">
    <location>
        <begin position="541"/>
        <end position="571"/>
    </location>
</feature>
<feature type="compositionally biased region" description="Polar residues" evidence="16">
    <location>
        <begin position="1925"/>
        <end position="1937"/>
    </location>
</feature>
<gene>
    <name evidence="18" type="ORF">PYW07_011042</name>
</gene>
<keyword evidence="4" id="KW-0217">Developmental protein</keyword>
<keyword evidence="8" id="KW-0547">Nucleotide-binding</keyword>
<dbReference type="FunFam" id="1.10.510.10:FF:000006">
    <property type="entry name" value="Serine/threonine-protein kinase WNK1 isoform 2"/>
    <property type="match status" value="1"/>
</dbReference>
<dbReference type="EMBL" id="JARGEI010000030">
    <property type="protein sequence ID" value="KAJ8705215.1"/>
    <property type="molecule type" value="Genomic_DNA"/>
</dbReference>
<feature type="region of interest" description="Disordered" evidence="16">
    <location>
        <begin position="921"/>
        <end position="941"/>
    </location>
</feature>
<keyword evidence="6" id="KW-0723">Serine/threonine-protein kinase</keyword>
<evidence type="ECO:0000256" key="4">
    <source>
        <dbReference type="ARBA" id="ARBA00022473"/>
    </source>
</evidence>
<dbReference type="InterPro" id="IPR050588">
    <property type="entry name" value="WNK_Ser-Thr_kinase"/>
</dbReference>
<dbReference type="InterPro" id="IPR008271">
    <property type="entry name" value="Ser/Thr_kinase_AS"/>
</dbReference>
<comment type="caution">
    <text evidence="18">The sequence shown here is derived from an EMBL/GenBank/DDBJ whole genome shotgun (WGS) entry which is preliminary data.</text>
</comment>
<feature type="region of interest" description="Disordered" evidence="16">
    <location>
        <begin position="1241"/>
        <end position="1279"/>
    </location>
</feature>
<evidence type="ECO:0000256" key="16">
    <source>
        <dbReference type="SAM" id="MobiDB-lite"/>
    </source>
</evidence>
<feature type="region of interest" description="Disordered" evidence="16">
    <location>
        <begin position="1844"/>
        <end position="1877"/>
    </location>
</feature>
<dbReference type="Pfam" id="PF00069">
    <property type="entry name" value="Pkinase"/>
    <property type="match status" value="1"/>
</dbReference>
<dbReference type="GO" id="GO:0005524">
    <property type="term" value="F:ATP binding"/>
    <property type="evidence" value="ECO:0007669"/>
    <property type="project" value="UniProtKB-KW"/>
</dbReference>
<comment type="catalytic activity">
    <reaction evidence="12">
        <text>L-threonyl-[protein] + ATP = O-phospho-L-threonyl-[protein] + ADP + H(+)</text>
        <dbReference type="Rhea" id="RHEA:46608"/>
        <dbReference type="Rhea" id="RHEA-COMP:11060"/>
        <dbReference type="Rhea" id="RHEA-COMP:11605"/>
        <dbReference type="ChEBI" id="CHEBI:15378"/>
        <dbReference type="ChEBI" id="CHEBI:30013"/>
        <dbReference type="ChEBI" id="CHEBI:30616"/>
        <dbReference type="ChEBI" id="CHEBI:61977"/>
        <dbReference type="ChEBI" id="CHEBI:456216"/>
        <dbReference type="EC" id="2.7.11.1"/>
    </reaction>
</comment>
<evidence type="ECO:0000256" key="5">
    <source>
        <dbReference type="ARBA" id="ARBA00022490"/>
    </source>
</evidence>
<dbReference type="GO" id="GO:0140694">
    <property type="term" value="P:membraneless organelle assembly"/>
    <property type="evidence" value="ECO:0007669"/>
    <property type="project" value="UniProtKB-ARBA"/>
</dbReference>
<feature type="compositionally biased region" description="Polar residues" evidence="16">
    <location>
        <begin position="1862"/>
        <end position="1877"/>
    </location>
</feature>
<feature type="compositionally biased region" description="Polar residues" evidence="16">
    <location>
        <begin position="925"/>
        <end position="935"/>
    </location>
</feature>
<dbReference type="PROSITE" id="PS50011">
    <property type="entry name" value="PROTEIN_KINASE_DOM"/>
    <property type="match status" value="1"/>
</dbReference>
<dbReference type="CDD" id="cd13983">
    <property type="entry name" value="STKc_WNK"/>
    <property type="match status" value="1"/>
</dbReference>
<sequence>MPSSLNRTWYVLAVGGFHRRSSGQGALCDPELDDSGNKLVARLEDDAFISEQDLEENIEIATATEKRISKTDPSGEDQPQEPQNGLVYGPIYELEKLEEKDKHRDDKEDEEEPIGVSPCGRFFKYDKEVGRGSFKTVYHGLDTQTGVAVAWCELLEKKLNKTERLRFREEADMLKKLQHPNIVRFYNYWEGTVAKKKNIVLITELMLSGTLKAYLRRFKRINPKVLKSWCRQILKGLNFLHSRTPPIIHRDLKCDNIFITGTTGSVKIGDLGLATLKNRSFAKSVIGTPEFMAPEMYEEHYDESVDVYAFGMCMLEMATGEYPYSECSGPAQIYKKVVSGVKPQSLEKVTIPEVRDIIESCIKPNKTDRPKVKDLLNHEFFGEDIGLRLEIVSRDLVTSSDITKIQFRLKIIDPKKRSYTHKENEAIQFEFDMENDDCEEVANDMAKAGLIMEEDARIVFKLLKSQLISLNRERSEKKAQMLFNQEVIIEQNRQQLYEQQLRQMKMIQNQQQAGPVDQVTAGLLNGVGPQPLAGVQLDPQSQLLQCQQQLLQQQFQQLNNEDAAMKLLQQNFMQARISPSMATDQQILQNNMFLEQNLKQQVMMEQNLINQQMLEQSVQGQVLMEQQVQQNLLEQAPSQTQLQPNLLNQQLTAEINNQNQVLQQQIIQQQQTIIAQQAAAIQQKQLEEQLTAQENIMTGPQNLASNQMLDPSLQNLQNILAQIIQRPDTLQSRKESESENQQQPQQQQQQQMTQQMQENAEMQQNQEQEALQQQMQNLISTQMQQQQMNYHQSQQFQHPTLQQLGVDPNFLAQQQQVSQAQQQVAQAQQQLDMQKQVLAQQQLVLQQQIISQQQLQMPGQTLSPHHFRHFQQQQQYLAQQELQLQTQQNIITQNWAMLLQKQQLMDQQQQKVEEILRSQRPMYQRQGSEQSQMSSADAHDQQQVMMPDQYGQKPQLQQQMSVDTMHYTKQRSDDHYHQLPTMQGQSLPHNMQMQQNFSVVQQNERQISSHEGTPVQNYSANPLQMYQQAQSQPVQMMQNVYQSNQMEQAIPSSVAASMPQQIAQSVQDAMPQQMSVPQSIPQSMTSVPQSIPQSVVHSVPQQPMHSVNQTVQSVPQPIQSVPQGSTLPHPIQSIQQPVQSLQQPQMQSMQQQIQTLPSSQVQMAQPVQTIPQSLPMQQHPQVQHQVPITQELVQPQQLNLPADQAENGYQSNGGQKEQFHTPLTEFPNNHAEAIRPPELSSVEEKQVETQQQEAGTAISSPITSEKKSRGSKKRSREKDKLPKLTVLEVNEAATVVECQLESKSKTVTFKFDVTDVNPEEIASNLVSNVLEVNEAATVVECQLESKSKTVTFKFDVTDVNPEEIASNLVSNVLEVNEAATVVECQLESKSKTVTFKFDVTDVNPEEIASNLVSNVLEVNEAATVVECQLESKSKTVTFKFDVTDVNPEEIASNLVSNVLEVNEAATVVECQLESKSKTVTFKFDVTDVNPEEIASNLVSNVLEVNEAATVVECQLESKSKTVTFKFDVTDVNPEEIASNLVSNVLEVNEAATVVECQLESKSKTVTFKFDVTDVNPEEIASNLVSNVLEVNEAATVVECQLESKSKTVTFKFDVTDVNPEEIASNLVSNVLEVNEAATVVECQLESKSKTVTFKFDVTDVNPEEIASNLVSNVLEVNEAATVVECQLESKSKTVTFKFDVTDVNPEEIASNLVSNVLEVNEAATVVECQLESKSKTVTFKFDVTDVNPEEIASNLVSNVLEVNEAATVVECQLESKSKTVTFKFDVTDVNPEEIASNLVSNNLLPEWQSATFMELIKDIVSQLVSNPGVTPVLNAQHHSALRLNIDKTDYDSETTEREENLTDSNQDNSECTTPTASHDNIAAELAYDLPEPTGEGGAPAAAPAPPLHDAVVKASHVDTVPRKISTASSIGSNQSDGGSMAPERSGSTESQNGEKKQSKPTRKISRFLVSPVVDRGENVPEEKPIPEPAETKEPAKEVQVNGLPEKEVPPLLPPQEYVPPQQYSVPTQIPAPVEIRPEIQPVERPVEVPKEVPVTVTMVPAPVVTNIQTVQTMPQVPVQNQNQIIQNPMINTSNLQPNLTTPLQIATDTHTPLLGLSQVGTPMGVGGELGLNMGLQGVALGMTTQQNLTPTPGVNDTMPNAENIQRMLLKQNIMNQQQNLSGPNLLGLLNQQSYPQPDLGLHNTILNNAQPAPMMAARLPPQYQPQKYYQPMLANDFIAQQQALQSSVNQLASQQMTQLGMMGLAAPLPPQALAFQHQNIAQMGLNQNLMGQNLGQNLGNYPGLASQNLGLGGQNLIGGQNLALGGQNLALGGQNLGIINQNLGQLVAHRAVHHALARRAVDMDMAGMTNVNSTGSSQPSTPNKAHSYNEYMLTLQHKLASISNSGPVSPQSPLEYSPALSPTHRPPLHNMPKTEGTEASEGGPAVVHKTRHAAQLAELDHELSKISLHYKHPPPKDVFIEHNAEEHEMLAATINDSAVNNYEELGGEWESRSARFRVSRAAPCRGYELCRLLPNEHGKEKLDLLQAHPYTEGGLDEVSCADNNSSYEEAAAGETYVITDTRAHTYLVHDALADAVATIIDPGRNVHESSPVLGSPEERVGSSECGGSYLIVDPWRQLTCAVLDRALRLASEPGFAPFHEAKYAAPTDNNNEQTGSLSARAELSRWQLVQLGGGASDCVLSAPGQPALHASLVTHETLTDRAVCRQVVLVSVQPAQL</sequence>
<accession>A0AAD7Y7B3</accession>
<dbReference type="InterPro" id="IPR056865">
    <property type="entry name" value="CCTL2_WNK"/>
</dbReference>
<dbReference type="Pfam" id="PF12202">
    <property type="entry name" value="OSR1_C"/>
    <property type="match status" value="1"/>
</dbReference>
<keyword evidence="10" id="KW-0067">ATP-binding</keyword>
<evidence type="ECO:0000256" key="15">
    <source>
        <dbReference type="SAM" id="Coils"/>
    </source>
</evidence>
<reference evidence="18" key="1">
    <citation type="submission" date="2023-03" db="EMBL/GenBank/DDBJ databases">
        <title>Chromosome-level genomes of two armyworms, Mythimna separata and Mythimna loreyi, provide insights into the biosynthesis and reception of sex pheromones.</title>
        <authorList>
            <person name="Zhao H."/>
        </authorList>
    </citation>
    <scope>NUCLEOTIDE SEQUENCE</scope>
    <source>
        <strain evidence="18">BeijingLab</strain>
        <tissue evidence="18">Pupa</tissue>
    </source>
</reference>
<dbReference type="GO" id="GO:0005737">
    <property type="term" value="C:cytoplasm"/>
    <property type="evidence" value="ECO:0007669"/>
    <property type="project" value="UniProtKB-SubCell"/>
</dbReference>
<evidence type="ECO:0000313" key="18">
    <source>
        <dbReference type="EMBL" id="KAJ8705215.1"/>
    </source>
</evidence>
<evidence type="ECO:0000256" key="11">
    <source>
        <dbReference type="ARBA" id="ARBA00023054"/>
    </source>
</evidence>
<evidence type="ECO:0000256" key="8">
    <source>
        <dbReference type="ARBA" id="ARBA00022741"/>
    </source>
</evidence>
<dbReference type="Gene3D" id="3.30.200.20">
    <property type="entry name" value="Phosphorylase Kinase, domain 1"/>
    <property type="match status" value="1"/>
</dbReference>
<evidence type="ECO:0000256" key="7">
    <source>
        <dbReference type="ARBA" id="ARBA00022679"/>
    </source>
</evidence>